<evidence type="ECO:0000256" key="4">
    <source>
        <dbReference type="ARBA" id="ARBA00022989"/>
    </source>
</evidence>
<evidence type="ECO:0000256" key="1">
    <source>
        <dbReference type="ARBA" id="ARBA00004141"/>
    </source>
</evidence>
<dbReference type="EMBL" id="VOXD01000003">
    <property type="protein sequence ID" value="TXF91168.1"/>
    <property type="molecule type" value="Genomic_DNA"/>
</dbReference>
<dbReference type="Pfam" id="PF18911">
    <property type="entry name" value="PKD_4"/>
    <property type="match status" value="3"/>
</dbReference>
<name>A0A5C7FM60_9BACT</name>
<dbReference type="Proteomes" id="UP000321907">
    <property type="component" value="Unassembled WGS sequence"/>
</dbReference>
<evidence type="ECO:0000259" key="8">
    <source>
        <dbReference type="PROSITE" id="PS50093"/>
    </source>
</evidence>
<keyword evidence="7" id="KW-0732">Signal</keyword>
<dbReference type="GO" id="GO:0005261">
    <property type="term" value="F:monoatomic cation channel activity"/>
    <property type="evidence" value="ECO:0007669"/>
    <property type="project" value="TreeGrafter"/>
</dbReference>
<dbReference type="AlphaFoldDB" id="A0A5C7FM60"/>
<dbReference type="SUPFAM" id="SSF49299">
    <property type="entry name" value="PKD domain"/>
    <property type="match status" value="3"/>
</dbReference>
<dbReference type="GO" id="GO:0006816">
    <property type="term" value="P:calcium ion transport"/>
    <property type="evidence" value="ECO:0007669"/>
    <property type="project" value="TreeGrafter"/>
</dbReference>
<dbReference type="InterPro" id="IPR022409">
    <property type="entry name" value="PKD/Chitinase_dom"/>
</dbReference>
<comment type="caution">
    <text evidence="9">The sequence shown here is derived from an EMBL/GenBank/DDBJ whole genome shotgun (WGS) entry which is preliminary data.</text>
</comment>
<accession>A0A5C7FM60</accession>
<dbReference type="Gene3D" id="2.60.40.10">
    <property type="entry name" value="Immunoglobulins"/>
    <property type="match status" value="3"/>
</dbReference>
<keyword evidence="5" id="KW-0472">Membrane</keyword>
<comment type="subcellular location">
    <subcellularLocation>
        <location evidence="1">Membrane</location>
        <topology evidence="1">Multi-pass membrane protein</topology>
    </subcellularLocation>
</comment>
<dbReference type="RefSeq" id="WP_147929187.1">
    <property type="nucleotide sequence ID" value="NZ_VOXD01000003.1"/>
</dbReference>
<feature type="domain" description="PKD" evidence="8">
    <location>
        <begin position="75"/>
        <end position="123"/>
    </location>
</feature>
<keyword evidence="3" id="KW-0677">Repeat</keyword>
<evidence type="ECO:0000256" key="3">
    <source>
        <dbReference type="ARBA" id="ARBA00022737"/>
    </source>
</evidence>
<dbReference type="PANTHER" id="PTHR46730">
    <property type="entry name" value="POLYCYSTIN-1"/>
    <property type="match status" value="1"/>
</dbReference>
<keyword evidence="2" id="KW-0812">Transmembrane</keyword>
<dbReference type="InterPro" id="IPR035986">
    <property type="entry name" value="PKD_dom_sf"/>
</dbReference>
<evidence type="ECO:0000256" key="2">
    <source>
        <dbReference type="ARBA" id="ARBA00022692"/>
    </source>
</evidence>
<dbReference type="InterPro" id="IPR013783">
    <property type="entry name" value="Ig-like_fold"/>
</dbReference>
<evidence type="ECO:0000256" key="5">
    <source>
        <dbReference type="ARBA" id="ARBA00023136"/>
    </source>
</evidence>
<evidence type="ECO:0000313" key="9">
    <source>
        <dbReference type="EMBL" id="TXF91168.1"/>
    </source>
</evidence>
<protein>
    <submittedName>
        <fullName evidence="9">PKD domain-containing protein</fullName>
    </submittedName>
</protein>
<feature type="chain" id="PRO_5022849441" evidence="7">
    <location>
        <begin position="27"/>
        <end position="639"/>
    </location>
</feature>
<keyword evidence="10" id="KW-1185">Reference proteome</keyword>
<dbReference type="PROSITE" id="PS50093">
    <property type="entry name" value="PKD"/>
    <property type="match status" value="3"/>
</dbReference>
<gene>
    <name evidence="9" type="ORF">FUA23_02780</name>
</gene>
<dbReference type="GO" id="GO:0005886">
    <property type="term" value="C:plasma membrane"/>
    <property type="evidence" value="ECO:0007669"/>
    <property type="project" value="TreeGrafter"/>
</dbReference>
<dbReference type="PANTHER" id="PTHR46730:SF1">
    <property type="entry name" value="PLAT DOMAIN-CONTAINING PROTEIN"/>
    <property type="match status" value="1"/>
</dbReference>
<dbReference type="OrthoDB" id="1491481at2"/>
<evidence type="ECO:0000256" key="7">
    <source>
        <dbReference type="SAM" id="SignalP"/>
    </source>
</evidence>
<feature type="signal peptide" evidence="7">
    <location>
        <begin position="1"/>
        <end position="26"/>
    </location>
</feature>
<dbReference type="SMART" id="SM00089">
    <property type="entry name" value="PKD"/>
    <property type="match status" value="3"/>
</dbReference>
<feature type="region of interest" description="Disordered" evidence="6">
    <location>
        <begin position="135"/>
        <end position="155"/>
    </location>
</feature>
<organism evidence="9 10">
    <name type="scientific">Neolewinella aurantiaca</name>
    <dbReference type="NCBI Taxonomy" id="2602767"/>
    <lineage>
        <taxon>Bacteria</taxon>
        <taxon>Pseudomonadati</taxon>
        <taxon>Bacteroidota</taxon>
        <taxon>Saprospiria</taxon>
        <taxon>Saprospirales</taxon>
        <taxon>Lewinellaceae</taxon>
        <taxon>Neolewinella</taxon>
    </lineage>
</organism>
<dbReference type="Gene3D" id="2.60.120.260">
    <property type="entry name" value="Galactose-binding domain-like"/>
    <property type="match status" value="2"/>
</dbReference>
<dbReference type="InterPro" id="IPR000601">
    <property type="entry name" value="PKD_dom"/>
</dbReference>
<reference evidence="9 10" key="1">
    <citation type="submission" date="2019-08" db="EMBL/GenBank/DDBJ databases">
        <title>Lewinella sp. strain SSH13 Genome sequencing and assembly.</title>
        <authorList>
            <person name="Kim I."/>
        </authorList>
    </citation>
    <scope>NUCLEOTIDE SEQUENCE [LARGE SCALE GENOMIC DNA]</scope>
    <source>
        <strain evidence="9 10">SSH13</strain>
    </source>
</reference>
<feature type="domain" description="PKD" evidence="8">
    <location>
        <begin position="318"/>
        <end position="381"/>
    </location>
</feature>
<evidence type="ECO:0000256" key="6">
    <source>
        <dbReference type="SAM" id="MobiDB-lite"/>
    </source>
</evidence>
<proteinExistence type="predicted"/>
<dbReference type="CDD" id="cd00146">
    <property type="entry name" value="PKD"/>
    <property type="match status" value="3"/>
</dbReference>
<sequence length="639" mass="70074">MKNTTIFLRQTSKLILCLAIALFANSCEEAFEFELPEANSIADLIPPAASFSYASTQEDFKTVKFTNLSTEATNFQWDFGGGDTSTEKDPTYTFENGEGTYQVSLTATDARGASNVVTLDVIVVEGPFQPIILEPGFEDNTLPDGTGDGRDSWRTSSPSWTTIFGISGSPVTYGSQAAKLEVSSARAGYQEITVEPNSNYDLRFWYTMKNDAADPWAIVSIIGVTENGPITSQQEAFDATIASILVNDTEDPSTYVQQKLSFNSGNNTTVAIYFYNDANVEARFDDFTIDIGLPGAVPPSPAFTPAQSTENFLEYTFDNSSTNAESYIWDFGDGNTSVEESPTHVYATPDVYTVTLEATSPDGETATVSRDIDIQAPVTADFTFEVDPQDYQTYSFTDASVDAEMLLWEFGDGYQFTGMNPSHTYEEDGIYLVTLTAYSVTGLMDVATAELTVSQGFIAAINDPGIENGTDAHRNRTLEENADTFFGFDGTWVVQTSSTFRSGSRSAKLPTFESQGNTNESNRRWYYQAITVEANTDYEISFYKRDKDSGAGTTVTTQIYDAPFDDPAVIDDPSRILATQILDAASGHDTNDWVEAKIQFNSGSSTEVVLFIYNDYTLNVTGGDDESESYMDDFSIIKL</sequence>
<evidence type="ECO:0000313" key="10">
    <source>
        <dbReference type="Proteomes" id="UP000321907"/>
    </source>
</evidence>
<keyword evidence="4" id="KW-1133">Transmembrane helix</keyword>
<feature type="domain" description="PKD" evidence="8">
    <location>
        <begin position="408"/>
        <end position="453"/>
    </location>
</feature>